<dbReference type="EMBL" id="RBEE01000021">
    <property type="protein sequence ID" value="RNL53025.1"/>
    <property type="molecule type" value="Genomic_DNA"/>
</dbReference>
<comment type="similarity">
    <text evidence="1">Belongs to the glycosyltransferase 2 family.</text>
</comment>
<reference evidence="5 6" key="1">
    <citation type="submission" date="2018-10" db="EMBL/GenBank/DDBJ databases">
        <title>Genome sequencing of Pedobacter jejuensis TNB23.</title>
        <authorList>
            <person name="Cho Y.-J."/>
            <person name="Cho A."/>
            <person name="Kim O.-S."/>
        </authorList>
    </citation>
    <scope>NUCLEOTIDE SEQUENCE [LARGE SCALE GENOMIC DNA]</scope>
    <source>
        <strain evidence="5 6">TNB23</strain>
    </source>
</reference>
<feature type="domain" description="Glycosyltransferase 2-like" evidence="4">
    <location>
        <begin position="5"/>
        <end position="137"/>
    </location>
</feature>
<dbReference type="SUPFAM" id="SSF53448">
    <property type="entry name" value="Nucleotide-diphospho-sugar transferases"/>
    <property type="match status" value="1"/>
</dbReference>
<dbReference type="AlphaFoldDB" id="A0A3N0BUV7"/>
<protein>
    <submittedName>
        <fullName evidence="5">Glycosyltransferase family 2 protein</fullName>
    </submittedName>
</protein>
<comment type="caution">
    <text evidence="5">The sequence shown here is derived from an EMBL/GenBank/DDBJ whole genome shotgun (WGS) entry which is preliminary data.</text>
</comment>
<dbReference type="PANTHER" id="PTHR43179:SF12">
    <property type="entry name" value="GALACTOFURANOSYLTRANSFERASE GLFT2"/>
    <property type="match status" value="1"/>
</dbReference>
<evidence type="ECO:0000256" key="3">
    <source>
        <dbReference type="ARBA" id="ARBA00022679"/>
    </source>
</evidence>
<keyword evidence="6" id="KW-1185">Reference proteome</keyword>
<accession>A0A3N0BUV7</accession>
<dbReference type="InterPro" id="IPR029044">
    <property type="entry name" value="Nucleotide-diphossugar_trans"/>
</dbReference>
<evidence type="ECO:0000256" key="2">
    <source>
        <dbReference type="ARBA" id="ARBA00022676"/>
    </source>
</evidence>
<dbReference type="GO" id="GO:0016757">
    <property type="term" value="F:glycosyltransferase activity"/>
    <property type="evidence" value="ECO:0007669"/>
    <property type="project" value="UniProtKB-KW"/>
</dbReference>
<evidence type="ECO:0000259" key="4">
    <source>
        <dbReference type="Pfam" id="PF00535"/>
    </source>
</evidence>
<keyword evidence="3 5" id="KW-0808">Transferase</keyword>
<dbReference type="Proteomes" id="UP000274046">
    <property type="component" value="Unassembled WGS sequence"/>
</dbReference>
<evidence type="ECO:0000313" key="6">
    <source>
        <dbReference type="Proteomes" id="UP000274046"/>
    </source>
</evidence>
<dbReference type="Gene3D" id="3.90.550.10">
    <property type="entry name" value="Spore Coat Polysaccharide Biosynthesis Protein SpsA, Chain A"/>
    <property type="match status" value="1"/>
</dbReference>
<evidence type="ECO:0000313" key="5">
    <source>
        <dbReference type="EMBL" id="RNL53025.1"/>
    </source>
</evidence>
<name>A0A3N0BUV7_9SPHI</name>
<dbReference type="OrthoDB" id="9771846at2"/>
<dbReference type="InterPro" id="IPR001173">
    <property type="entry name" value="Glyco_trans_2-like"/>
</dbReference>
<dbReference type="PANTHER" id="PTHR43179">
    <property type="entry name" value="RHAMNOSYLTRANSFERASE WBBL"/>
    <property type="match status" value="1"/>
</dbReference>
<evidence type="ECO:0000256" key="1">
    <source>
        <dbReference type="ARBA" id="ARBA00006739"/>
    </source>
</evidence>
<organism evidence="5 6">
    <name type="scientific">Pedobacter jejuensis</name>
    <dbReference type="NCBI Taxonomy" id="1268550"/>
    <lineage>
        <taxon>Bacteria</taxon>
        <taxon>Pseudomonadati</taxon>
        <taxon>Bacteroidota</taxon>
        <taxon>Sphingobacteriia</taxon>
        <taxon>Sphingobacteriales</taxon>
        <taxon>Sphingobacteriaceae</taxon>
        <taxon>Pedobacter</taxon>
    </lineage>
</organism>
<dbReference type="Pfam" id="PF00535">
    <property type="entry name" value="Glycos_transf_2"/>
    <property type="match status" value="1"/>
</dbReference>
<gene>
    <name evidence="5" type="ORF">D7004_10715</name>
</gene>
<keyword evidence="2" id="KW-0328">Glycosyltransferase</keyword>
<sequence length="282" mass="32008">MDIAVLLATFNRKDKTLSCLKSLFEQEMDSDVKLNVFLTDDNSTDGTAIELKAHFPSVNIFKGSGSLFWAGGMRNSWENAIKIKPDFYLLLNDDTLLVKNCITRLLNYFSIRNEDAILIGSTMDNRKNKITYGGHKLYTAGKVQCYNVFSETEYLVCDMANANIMLVPASVVNKIGILSVNFTHSIADFDYTLRAGKAGFKTIVAPGVLGFCVDDNLDNEFKVKRNLKQRIAHLKSPKGLAYKEYMGFISTHFPGHRLEVYTKIWLKTFFPFIWRKFKSNNS</sequence>
<dbReference type="RefSeq" id="WP_123205857.1">
    <property type="nucleotide sequence ID" value="NZ_RBEE01000021.1"/>
</dbReference>
<proteinExistence type="inferred from homology"/>